<reference evidence="3" key="1">
    <citation type="submission" date="2020-08" db="EMBL/GenBank/DDBJ databases">
        <title>Multicomponent nature underlies the extraordinary mechanical properties of spider dragline silk.</title>
        <authorList>
            <person name="Kono N."/>
            <person name="Nakamura H."/>
            <person name="Mori M."/>
            <person name="Yoshida Y."/>
            <person name="Ohtoshi R."/>
            <person name="Malay A.D."/>
            <person name="Moran D.A.P."/>
            <person name="Tomita M."/>
            <person name="Numata K."/>
            <person name="Arakawa K."/>
        </authorList>
    </citation>
    <scope>NUCLEOTIDE SEQUENCE</scope>
</reference>
<dbReference type="Proteomes" id="UP000886998">
    <property type="component" value="Unassembled WGS sequence"/>
</dbReference>
<proteinExistence type="predicted"/>
<comment type="caution">
    <text evidence="3">The sequence shown here is derived from an EMBL/GenBank/DDBJ whole genome shotgun (WGS) entry which is preliminary data.</text>
</comment>
<evidence type="ECO:0000313" key="4">
    <source>
        <dbReference type="Proteomes" id="UP000886998"/>
    </source>
</evidence>
<keyword evidence="4" id="KW-1185">Reference proteome</keyword>
<feature type="region of interest" description="Disordered" evidence="1">
    <location>
        <begin position="60"/>
        <end position="98"/>
    </location>
</feature>
<sequence length="113" mass="13222">MDPYSTKQRIKIIELFYSYQRSIVMTQCKYRQYFNSRSTPTAFVTWSLVGRFKELGSVDDRPERGVHRNIHTEDNVETVRQSVADDPSVSTRRRSSQLGFSRTTLRRILKVGS</sequence>
<gene>
    <name evidence="3" type="ORF">TNIN_193761</name>
</gene>
<evidence type="ECO:0000256" key="1">
    <source>
        <dbReference type="SAM" id="MobiDB-lite"/>
    </source>
</evidence>
<evidence type="ECO:0000313" key="3">
    <source>
        <dbReference type="EMBL" id="GFY70569.1"/>
    </source>
</evidence>
<dbReference type="AlphaFoldDB" id="A0A8X6YFN9"/>
<organism evidence="3 4">
    <name type="scientific">Trichonephila inaurata madagascariensis</name>
    <dbReference type="NCBI Taxonomy" id="2747483"/>
    <lineage>
        <taxon>Eukaryota</taxon>
        <taxon>Metazoa</taxon>
        <taxon>Ecdysozoa</taxon>
        <taxon>Arthropoda</taxon>
        <taxon>Chelicerata</taxon>
        <taxon>Arachnida</taxon>
        <taxon>Araneae</taxon>
        <taxon>Araneomorphae</taxon>
        <taxon>Entelegynae</taxon>
        <taxon>Araneoidea</taxon>
        <taxon>Nephilidae</taxon>
        <taxon>Trichonephila</taxon>
        <taxon>Trichonephila inaurata</taxon>
    </lineage>
</organism>
<dbReference type="InterPro" id="IPR032135">
    <property type="entry name" value="DUF4817"/>
</dbReference>
<dbReference type="EMBL" id="BMAV01018333">
    <property type="protein sequence ID" value="GFY70569.1"/>
    <property type="molecule type" value="Genomic_DNA"/>
</dbReference>
<dbReference type="OrthoDB" id="9979538at2759"/>
<feature type="compositionally biased region" description="Basic and acidic residues" evidence="1">
    <location>
        <begin position="60"/>
        <end position="74"/>
    </location>
</feature>
<dbReference type="PANTHER" id="PTHR47326">
    <property type="entry name" value="TRANSPOSABLE ELEMENT TC3 TRANSPOSASE-LIKE PROTEIN"/>
    <property type="match status" value="1"/>
</dbReference>
<accession>A0A8X6YFN9</accession>
<dbReference type="Pfam" id="PF16087">
    <property type="entry name" value="DUF4817"/>
    <property type="match status" value="1"/>
</dbReference>
<feature type="domain" description="DUF4817" evidence="2">
    <location>
        <begin position="5"/>
        <end position="58"/>
    </location>
</feature>
<dbReference type="PANTHER" id="PTHR47326:SF1">
    <property type="entry name" value="HTH PSQ-TYPE DOMAIN-CONTAINING PROTEIN"/>
    <property type="match status" value="1"/>
</dbReference>
<protein>
    <submittedName>
        <fullName evidence="3">Putative transposase</fullName>
    </submittedName>
</protein>
<name>A0A8X6YFN9_9ARAC</name>
<evidence type="ECO:0000259" key="2">
    <source>
        <dbReference type="Pfam" id="PF16087"/>
    </source>
</evidence>